<feature type="chain" id="PRO_5004716593" description="Cadherin domain-containing protein" evidence="7">
    <location>
        <begin position="21"/>
        <end position="719"/>
    </location>
</feature>
<dbReference type="InterPro" id="IPR002126">
    <property type="entry name" value="Cadherin-like_dom"/>
</dbReference>
<name>V4AF13_LOTGI</name>
<dbReference type="CDD" id="cd11304">
    <property type="entry name" value="Cadherin_repeat"/>
    <property type="match status" value="2"/>
</dbReference>
<keyword evidence="6" id="KW-0472">Membrane</keyword>
<dbReference type="CTD" id="20250584"/>
<dbReference type="OMA" id="NIAWFTA"/>
<feature type="domain" description="Cadherin" evidence="8">
    <location>
        <begin position="373"/>
        <end position="456"/>
    </location>
</feature>
<dbReference type="GO" id="GO:0005509">
    <property type="term" value="F:calcium ion binding"/>
    <property type="evidence" value="ECO:0007669"/>
    <property type="project" value="UniProtKB-UniRule"/>
</dbReference>
<keyword evidence="4" id="KW-0325">Glycoprotein</keyword>
<dbReference type="GO" id="GO:0007156">
    <property type="term" value="P:homophilic cell adhesion via plasma membrane adhesion molecules"/>
    <property type="evidence" value="ECO:0007669"/>
    <property type="project" value="InterPro"/>
</dbReference>
<evidence type="ECO:0000256" key="4">
    <source>
        <dbReference type="ARBA" id="ARBA00023180"/>
    </source>
</evidence>
<evidence type="ECO:0000256" key="7">
    <source>
        <dbReference type="SAM" id="SignalP"/>
    </source>
</evidence>
<evidence type="ECO:0000256" key="5">
    <source>
        <dbReference type="PROSITE-ProRule" id="PRU00043"/>
    </source>
</evidence>
<dbReference type="InterPro" id="IPR015919">
    <property type="entry name" value="Cadherin-like_sf"/>
</dbReference>
<sequence>MRRLLFLSVLLSTLVFFGNAQNLYFKNGPVVVNVDEGLEIESKLGLVECALNTTGVNPFTTEVPFKYKITLVKVNENDLCGGDGQCFSIRSQDDSAAQPLYFIYHYPFNTQRLMYAVRNTYTLDITCEDNLSNTLKGQAEVRVIPNMPPVFVTKSGESVTFSAADLTAGTLVFTVSANDPENNPLEYSLTDGSGKFAIDEQTGQIRVLEGFEGLCNGTSKFTFQVTVKDPYHMNLIPINIDLNIDYPNQPSLIGANQEITVSETDPVGMYFHSFNVFDGTLAIDVENPITPASIASKFVLQSDVMRITEQFNFEEASSGNISLVVTNGVCKKLYFLVIKVKDENDPPTLFPKIQTGIVEEGLIQYDMQSFVDDEDVSDSHTYRILKATEGTVVITDKFTIDNNGLITSRGDFDLDSLNLNSRTVVFDVEVMDPGGLTDTGQVTLIINNANDNNPIISTTTIYNDQIMDCSGPMQIGSIAATDADFGTNGDIIYTATSSGPLSVTADGSIFVTSAIAAGSTHQLTVNAEDLGNPPRESSVPVTITVVGQPCTTTTTTLAPTVNINVSISTNNSNNNNNNNNNNNQNTVVASVTTPATVATPTLLDNSLNLIWIVLLAVLGLLLLLLLLYLLWKFCFPLCCPGVCGVGEAQAGGPCGTDSFCGRCCSCCRQEPPRAPRVRGEGDIHDFWQEHYQEQDYQTTYHRGEVPKPAPHELGYLRYN</sequence>
<feature type="domain" description="Cadherin" evidence="8">
    <location>
        <begin position="475"/>
        <end position="561"/>
    </location>
</feature>
<evidence type="ECO:0000256" key="3">
    <source>
        <dbReference type="ARBA" id="ARBA00022989"/>
    </source>
</evidence>
<dbReference type="EMBL" id="KB200149">
    <property type="protein sequence ID" value="ESP02629.1"/>
    <property type="molecule type" value="Genomic_DNA"/>
</dbReference>
<evidence type="ECO:0000256" key="6">
    <source>
        <dbReference type="SAM" id="Phobius"/>
    </source>
</evidence>
<reference evidence="9 10" key="1">
    <citation type="journal article" date="2013" name="Nature">
        <title>Insights into bilaterian evolution from three spiralian genomes.</title>
        <authorList>
            <person name="Simakov O."/>
            <person name="Marletaz F."/>
            <person name="Cho S.J."/>
            <person name="Edsinger-Gonzales E."/>
            <person name="Havlak P."/>
            <person name="Hellsten U."/>
            <person name="Kuo D.H."/>
            <person name="Larsson T."/>
            <person name="Lv J."/>
            <person name="Arendt D."/>
            <person name="Savage R."/>
            <person name="Osoegawa K."/>
            <person name="de Jong P."/>
            <person name="Grimwood J."/>
            <person name="Chapman J.A."/>
            <person name="Shapiro H."/>
            <person name="Aerts A."/>
            <person name="Otillar R.P."/>
            <person name="Terry A.Y."/>
            <person name="Boore J.L."/>
            <person name="Grigoriev I.V."/>
            <person name="Lindberg D.R."/>
            <person name="Seaver E.C."/>
            <person name="Weisblat D.A."/>
            <person name="Putnam N.H."/>
            <person name="Rokhsar D.S."/>
        </authorList>
    </citation>
    <scope>NUCLEOTIDE SEQUENCE [LARGE SCALE GENOMIC DNA]</scope>
</reference>
<dbReference type="InterPro" id="IPR050174">
    <property type="entry name" value="Protocadherin/Cadherin-CA"/>
</dbReference>
<dbReference type="SMART" id="SM00112">
    <property type="entry name" value="CA"/>
    <property type="match status" value="3"/>
</dbReference>
<organism evidence="9 10">
    <name type="scientific">Lottia gigantea</name>
    <name type="common">Giant owl limpet</name>
    <dbReference type="NCBI Taxonomy" id="225164"/>
    <lineage>
        <taxon>Eukaryota</taxon>
        <taxon>Metazoa</taxon>
        <taxon>Spiralia</taxon>
        <taxon>Lophotrochozoa</taxon>
        <taxon>Mollusca</taxon>
        <taxon>Gastropoda</taxon>
        <taxon>Patellogastropoda</taxon>
        <taxon>Lottioidea</taxon>
        <taxon>Lottiidae</taxon>
        <taxon>Lottia</taxon>
    </lineage>
</organism>
<dbReference type="SUPFAM" id="SSF49313">
    <property type="entry name" value="Cadherin-like"/>
    <property type="match status" value="3"/>
</dbReference>
<proteinExistence type="predicted"/>
<dbReference type="PANTHER" id="PTHR24028:SF328">
    <property type="entry name" value="CADHERIN-3"/>
    <property type="match status" value="1"/>
</dbReference>
<keyword evidence="10" id="KW-1185">Reference proteome</keyword>
<dbReference type="OrthoDB" id="6157089at2759"/>
<dbReference type="Gene3D" id="2.60.40.60">
    <property type="entry name" value="Cadherins"/>
    <property type="match status" value="3"/>
</dbReference>
<dbReference type="GO" id="GO:0005886">
    <property type="term" value="C:plasma membrane"/>
    <property type="evidence" value="ECO:0007669"/>
    <property type="project" value="TreeGrafter"/>
</dbReference>
<dbReference type="RefSeq" id="XP_009046650.1">
    <property type="nucleotide sequence ID" value="XM_009048402.1"/>
</dbReference>
<evidence type="ECO:0000256" key="2">
    <source>
        <dbReference type="ARBA" id="ARBA00022692"/>
    </source>
</evidence>
<keyword evidence="7" id="KW-0732">Signal</keyword>
<dbReference type="AlphaFoldDB" id="V4AF13"/>
<protein>
    <recommendedName>
        <fullName evidence="8">Cadherin domain-containing protein</fullName>
    </recommendedName>
</protein>
<dbReference type="PANTHER" id="PTHR24028">
    <property type="entry name" value="CADHERIN-87A"/>
    <property type="match status" value="1"/>
</dbReference>
<feature type="transmembrane region" description="Helical" evidence="6">
    <location>
        <begin position="609"/>
        <end position="631"/>
    </location>
</feature>
<keyword evidence="2 6" id="KW-0812">Transmembrane</keyword>
<dbReference type="HOGENOM" id="CLU_385092_0_0_1"/>
<dbReference type="Pfam" id="PF00028">
    <property type="entry name" value="Cadherin"/>
    <property type="match status" value="1"/>
</dbReference>
<gene>
    <name evidence="9" type="ORF">LOTGIDRAFT_237871</name>
</gene>
<feature type="domain" description="Cadherin" evidence="8">
    <location>
        <begin position="169"/>
        <end position="252"/>
    </location>
</feature>
<evidence type="ECO:0000259" key="8">
    <source>
        <dbReference type="PROSITE" id="PS50268"/>
    </source>
</evidence>
<evidence type="ECO:0000313" key="10">
    <source>
        <dbReference type="Proteomes" id="UP000030746"/>
    </source>
</evidence>
<evidence type="ECO:0000256" key="1">
    <source>
        <dbReference type="ARBA" id="ARBA00004167"/>
    </source>
</evidence>
<dbReference type="Proteomes" id="UP000030746">
    <property type="component" value="Unassembled WGS sequence"/>
</dbReference>
<feature type="signal peptide" evidence="7">
    <location>
        <begin position="1"/>
        <end position="20"/>
    </location>
</feature>
<evidence type="ECO:0000313" key="9">
    <source>
        <dbReference type="EMBL" id="ESP02629.1"/>
    </source>
</evidence>
<dbReference type="GeneID" id="20250584"/>
<dbReference type="KEGG" id="lgi:LOTGIDRAFT_237871"/>
<keyword evidence="3 6" id="KW-1133">Transmembrane helix</keyword>
<dbReference type="PROSITE" id="PS50268">
    <property type="entry name" value="CADHERIN_2"/>
    <property type="match status" value="3"/>
</dbReference>
<comment type="subcellular location">
    <subcellularLocation>
        <location evidence="1">Membrane</location>
        <topology evidence="1">Single-pass membrane protein</topology>
    </subcellularLocation>
</comment>
<keyword evidence="5" id="KW-0106">Calcium</keyword>
<accession>V4AF13</accession>